<keyword evidence="7 8" id="KW-0472">Membrane</keyword>
<keyword evidence="5 8" id="KW-1133">Transmembrane helix</keyword>
<dbReference type="AlphaFoldDB" id="A0A1J7H9D4"/>
<feature type="transmembrane region" description="Helical" evidence="8">
    <location>
        <begin position="12"/>
        <end position="36"/>
    </location>
</feature>
<proteinExistence type="inferred from homology"/>
<keyword evidence="3" id="KW-0813">Transport</keyword>
<evidence type="ECO:0000256" key="2">
    <source>
        <dbReference type="ARBA" id="ARBA00010864"/>
    </source>
</evidence>
<sequence>MIVFKNNSGLLLLIIPHILLGNTLYVPCLRLVIWLMKKVTRRDEFSYLLNNSKEVGYDHLLPSSHHCWLLVVTVLGFNLIQFVMFCSMEWNSKNMEGLNIYQKVVASMFQVINSRHSGESVFDFSSISSAILVLFIVMIAYGNVGFTTGYSCIKQLKPEVKCKDSYIGFSGKWSSQGKFILIVVMFFGRLKKFNMNGGKAWHLS</sequence>
<feature type="transmembrane region" description="Helical" evidence="8">
    <location>
        <begin position="68"/>
        <end position="86"/>
    </location>
</feature>
<evidence type="ECO:0000256" key="7">
    <source>
        <dbReference type="ARBA" id="ARBA00023136"/>
    </source>
</evidence>
<dbReference type="PANTHER" id="PTHR31064:SF30">
    <property type="entry name" value="HIGH-AFFINITY POTASSIUM TRANSPORT PROTEIN-RELATED"/>
    <property type="match status" value="1"/>
</dbReference>
<evidence type="ECO:0000256" key="5">
    <source>
        <dbReference type="ARBA" id="ARBA00022989"/>
    </source>
</evidence>
<accession>A0A1J7H9D4</accession>
<evidence type="ECO:0008006" key="11">
    <source>
        <dbReference type="Google" id="ProtNLM"/>
    </source>
</evidence>
<protein>
    <recommendedName>
        <fullName evidence="11">Ion transport domain-containing protein</fullName>
    </recommendedName>
</protein>
<evidence type="ECO:0000256" key="6">
    <source>
        <dbReference type="ARBA" id="ARBA00023065"/>
    </source>
</evidence>
<keyword evidence="6" id="KW-0406">Ion transport</keyword>
<evidence type="ECO:0000313" key="10">
    <source>
        <dbReference type="Proteomes" id="UP000188354"/>
    </source>
</evidence>
<comment type="similarity">
    <text evidence="2">Belongs to the TrkH potassium transport family. HKT (TC 2.A.38.3) subfamily.</text>
</comment>
<evidence type="ECO:0000256" key="3">
    <source>
        <dbReference type="ARBA" id="ARBA00022448"/>
    </source>
</evidence>
<dbReference type="GO" id="GO:0005886">
    <property type="term" value="C:plasma membrane"/>
    <property type="evidence" value="ECO:0007669"/>
    <property type="project" value="TreeGrafter"/>
</dbReference>
<dbReference type="Gramene" id="OIW09212">
    <property type="protein sequence ID" value="OIW09212"/>
    <property type="gene ID" value="TanjilG_11350"/>
</dbReference>
<evidence type="ECO:0000313" key="9">
    <source>
        <dbReference type="EMBL" id="OIW09212.1"/>
    </source>
</evidence>
<dbReference type="OMA" id="AIEGHET"/>
<dbReference type="STRING" id="3871.A0A1J7H9D4"/>
<dbReference type="Proteomes" id="UP000188354">
    <property type="component" value="Chromosome LG06"/>
</dbReference>
<comment type="subcellular location">
    <subcellularLocation>
        <location evidence="1">Membrane</location>
        <topology evidence="1">Multi-pass membrane protein</topology>
    </subcellularLocation>
</comment>
<keyword evidence="4 8" id="KW-0812">Transmembrane</keyword>
<dbReference type="InterPro" id="IPR003445">
    <property type="entry name" value="Cat_transpt"/>
</dbReference>
<dbReference type="PANTHER" id="PTHR31064">
    <property type="entry name" value="POTASSIUM TRANSPORT PROTEIN DDB_G0292412-RELATED"/>
    <property type="match status" value="1"/>
</dbReference>
<keyword evidence="10" id="KW-1185">Reference proteome</keyword>
<name>A0A1J7H9D4_LUPAN</name>
<evidence type="ECO:0000256" key="8">
    <source>
        <dbReference type="SAM" id="Phobius"/>
    </source>
</evidence>
<dbReference type="GO" id="GO:0015081">
    <property type="term" value="F:sodium ion transmembrane transporter activity"/>
    <property type="evidence" value="ECO:0007669"/>
    <property type="project" value="TreeGrafter"/>
</dbReference>
<feature type="transmembrane region" description="Helical" evidence="8">
    <location>
        <begin position="173"/>
        <end position="190"/>
    </location>
</feature>
<dbReference type="InterPro" id="IPR051143">
    <property type="entry name" value="TrkH_K-transport"/>
</dbReference>
<gene>
    <name evidence="9" type="ORF">TanjilG_11350</name>
</gene>
<dbReference type="Pfam" id="PF02386">
    <property type="entry name" value="TrkH"/>
    <property type="match status" value="1"/>
</dbReference>
<reference evidence="9 10" key="1">
    <citation type="journal article" date="2017" name="Plant Biotechnol. J.">
        <title>A comprehensive draft genome sequence for lupin (Lupinus angustifolius), an emerging health food: insights into plant-microbe interactions and legume evolution.</title>
        <authorList>
            <person name="Hane J.K."/>
            <person name="Ming Y."/>
            <person name="Kamphuis L.G."/>
            <person name="Nelson M.N."/>
            <person name="Garg G."/>
            <person name="Atkins C.A."/>
            <person name="Bayer P.E."/>
            <person name="Bravo A."/>
            <person name="Bringans S."/>
            <person name="Cannon S."/>
            <person name="Edwards D."/>
            <person name="Foley R."/>
            <person name="Gao L.L."/>
            <person name="Harrison M.J."/>
            <person name="Huang W."/>
            <person name="Hurgobin B."/>
            <person name="Li S."/>
            <person name="Liu C.W."/>
            <person name="McGrath A."/>
            <person name="Morahan G."/>
            <person name="Murray J."/>
            <person name="Weller J."/>
            <person name="Jian J."/>
            <person name="Singh K.B."/>
        </authorList>
    </citation>
    <scope>NUCLEOTIDE SEQUENCE [LARGE SCALE GENOMIC DNA]</scope>
    <source>
        <strain evidence="10">cv. Tanjil</strain>
        <tissue evidence="9">Whole plant</tissue>
    </source>
</reference>
<organism evidence="9 10">
    <name type="scientific">Lupinus angustifolius</name>
    <name type="common">Narrow-leaved blue lupine</name>
    <dbReference type="NCBI Taxonomy" id="3871"/>
    <lineage>
        <taxon>Eukaryota</taxon>
        <taxon>Viridiplantae</taxon>
        <taxon>Streptophyta</taxon>
        <taxon>Embryophyta</taxon>
        <taxon>Tracheophyta</taxon>
        <taxon>Spermatophyta</taxon>
        <taxon>Magnoliopsida</taxon>
        <taxon>eudicotyledons</taxon>
        <taxon>Gunneridae</taxon>
        <taxon>Pentapetalae</taxon>
        <taxon>rosids</taxon>
        <taxon>fabids</taxon>
        <taxon>Fabales</taxon>
        <taxon>Fabaceae</taxon>
        <taxon>Papilionoideae</taxon>
        <taxon>50 kb inversion clade</taxon>
        <taxon>genistoids sensu lato</taxon>
        <taxon>core genistoids</taxon>
        <taxon>Genisteae</taxon>
        <taxon>Lupinus</taxon>
    </lineage>
</organism>
<dbReference type="EMBL" id="CM007366">
    <property type="protein sequence ID" value="OIW09212.1"/>
    <property type="molecule type" value="Genomic_DNA"/>
</dbReference>
<evidence type="ECO:0000256" key="1">
    <source>
        <dbReference type="ARBA" id="ARBA00004141"/>
    </source>
</evidence>
<evidence type="ECO:0000256" key="4">
    <source>
        <dbReference type="ARBA" id="ARBA00022692"/>
    </source>
</evidence>